<reference evidence="5" key="1">
    <citation type="journal article" date="2019" name="Int. J. Syst. Evol. Microbiol.">
        <title>The Global Catalogue of Microorganisms (GCM) 10K type strain sequencing project: providing services to taxonomists for standard genome sequencing and annotation.</title>
        <authorList>
            <consortium name="The Broad Institute Genomics Platform"/>
            <consortium name="The Broad Institute Genome Sequencing Center for Infectious Disease"/>
            <person name="Wu L."/>
            <person name="Ma J."/>
        </authorList>
    </citation>
    <scope>NUCLEOTIDE SEQUENCE [LARGE SCALE GENOMIC DNA]</scope>
    <source>
        <strain evidence="5">JCM 16950</strain>
    </source>
</reference>
<dbReference type="InterPro" id="IPR024412">
    <property type="entry name" value="Lsr2_dim_dom"/>
</dbReference>
<protein>
    <submittedName>
        <fullName evidence="4">Lsr2 family protein</fullName>
    </submittedName>
</protein>
<dbReference type="Gene3D" id="3.30.60.230">
    <property type="entry name" value="Lsr2, dimerization domain"/>
    <property type="match status" value="1"/>
</dbReference>
<comment type="caution">
    <text evidence="4">The sequence shown here is derived from an EMBL/GenBank/DDBJ whole genome shotgun (WGS) entry which is preliminary data.</text>
</comment>
<evidence type="ECO:0000259" key="3">
    <source>
        <dbReference type="Pfam" id="PF23359"/>
    </source>
</evidence>
<keyword evidence="1" id="KW-0238">DNA-binding</keyword>
<dbReference type="Pfam" id="PF11774">
    <property type="entry name" value="Lsr2"/>
    <property type="match status" value="1"/>
</dbReference>
<feature type="domain" description="Lsr2 dimerization" evidence="2">
    <location>
        <begin position="1"/>
        <end position="62"/>
    </location>
</feature>
<organism evidence="4 5">
    <name type="scientific">Microbacterium kribbense</name>
    <dbReference type="NCBI Taxonomy" id="433645"/>
    <lineage>
        <taxon>Bacteria</taxon>
        <taxon>Bacillati</taxon>
        <taxon>Actinomycetota</taxon>
        <taxon>Actinomycetes</taxon>
        <taxon>Micrococcales</taxon>
        <taxon>Microbacteriaceae</taxon>
        <taxon>Microbacterium</taxon>
    </lineage>
</organism>
<gene>
    <name evidence="4" type="ORF">GCM10022240_19870</name>
</gene>
<dbReference type="Pfam" id="PF23359">
    <property type="entry name" value="Lsr2_DNA-bd"/>
    <property type="match status" value="1"/>
</dbReference>
<evidence type="ECO:0000313" key="5">
    <source>
        <dbReference type="Proteomes" id="UP001500540"/>
    </source>
</evidence>
<evidence type="ECO:0000259" key="2">
    <source>
        <dbReference type="Pfam" id="PF11774"/>
    </source>
</evidence>
<dbReference type="InterPro" id="IPR042261">
    <property type="entry name" value="Lsr2-like_dimerization"/>
</dbReference>
<keyword evidence="5" id="KW-1185">Reference proteome</keyword>
<dbReference type="Gene3D" id="4.10.320.10">
    <property type="entry name" value="E3-binding domain"/>
    <property type="match status" value="1"/>
</dbReference>
<feature type="domain" description="Lsr2 DNA-binding" evidence="3">
    <location>
        <begin position="78"/>
        <end position="113"/>
    </location>
</feature>
<dbReference type="Proteomes" id="UP001500540">
    <property type="component" value="Unassembled WGS sequence"/>
</dbReference>
<evidence type="ECO:0000313" key="4">
    <source>
        <dbReference type="EMBL" id="GAA3767506.1"/>
    </source>
</evidence>
<dbReference type="EMBL" id="BAABAF010000007">
    <property type="protein sequence ID" value="GAA3767506.1"/>
    <property type="molecule type" value="Genomic_DNA"/>
</dbReference>
<name>A0ABP7GLA9_9MICO</name>
<dbReference type="InterPro" id="IPR055370">
    <property type="entry name" value="Lsr2_DNA-bd"/>
</dbReference>
<evidence type="ECO:0000256" key="1">
    <source>
        <dbReference type="ARBA" id="ARBA00023125"/>
    </source>
</evidence>
<accession>A0ABP7GLA9</accession>
<dbReference type="InterPro" id="IPR036625">
    <property type="entry name" value="E3-bd_dom_sf"/>
</dbReference>
<sequence>MARKIVHQLVDDIDGTTLDPGSGQTVLFSLDGVSYEIDLTDQNAARLREALAPFVAAARAVGGSRRRGTGSRTAGGAGRRDYAPIRAWAAANGYTVSDRGRVPATILDAYDAAH</sequence>
<proteinExistence type="predicted"/>
<dbReference type="RefSeq" id="WP_344783110.1">
    <property type="nucleotide sequence ID" value="NZ_BAABAF010000007.1"/>
</dbReference>